<accession>A0A9P8UXK6</accession>
<feature type="compositionally biased region" description="Polar residues" evidence="1">
    <location>
        <begin position="734"/>
        <end position="767"/>
    </location>
</feature>
<protein>
    <submittedName>
        <fullName evidence="2">Uncharacterized protein</fullName>
    </submittedName>
</protein>
<feature type="compositionally biased region" description="Polar residues" evidence="1">
    <location>
        <begin position="125"/>
        <end position="136"/>
    </location>
</feature>
<feature type="region of interest" description="Disordered" evidence="1">
    <location>
        <begin position="209"/>
        <end position="316"/>
    </location>
</feature>
<organism evidence="2 3">
    <name type="scientific">Truncatella angustata</name>
    <dbReference type="NCBI Taxonomy" id="152316"/>
    <lineage>
        <taxon>Eukaryota</taxon>
        <taxon>Fungi</taxon>
        <taxon>Dikarya</taxon>
        <taxon>Ascomycota</taxon>
        <taxon>Pezizomycotina</taxon>
        <taxon>Sordariomycetes</taxon>
        <taxon>Xylariomycetidae</taxon>
        <taxon>Amphisphaeriales</taxon>
        <taxon>Sporocadaceae</taxon>
        <taxon>Truncatella</taxon>
    </lineage>
</organism>
<feature type="compositionally biased region" description="Basic and acidic residues" evidence="1">
    <location>
        <begin position="209"/>
        <end position="226"/>
    </location>
</feature>
<feature type="compositionally biased region" description="Basic and acidic residues" evidence="1">
    <location>
        <begin position="169"/>
        <end position="187"/>
    </location>
</feature>
<reference evidence="2" key="1">
    <citation type="journal article" date="2021" name="Nat. Commun.">
        <title>Genetic determinants of endophytism in the Arabidopsis root mycobiome.</title>
        <authorList>
            <person name="Mesny F."/>
            <person name="Miyauchi S."/>
            <person name="Thiergart T."/>
            <person name="Pickel B."/>
            <person name="Atanasova L."/>
            <person name="Karlsson M."/>
            <person name="Huettel B."/>
            <person name="Barry K.W."/>
            <person name="Haridas S."/>
            <person name="Chen C."/>
            <person name="Bauer D."/>
            <person name="Andreopoulos W."/>
            <person name="Pangilinan J."/>
            <person name="LaButti K."/>
            <person name="Riley R."/>
            <person name="Lipzen A."/>
            <person name="Clum A."/>
            <person name="Drula E."/>
            <person name="Henrissat B."/>
            <person name="Kohler A."/>
            <person name="Grigoriev I.V."/>
            <person name="Martin F.M."/>
            <person name="Hacquard S."/>
        </authorList>
    </citation>
    <scope>NUCLEOTIDE SEQUENCE</scope>
    <source>
        <strain evidence="2">MPI-SDFR-AT-0073</strain>
    </source>
</reference>
<dbReference type="Proteomes" id="UP000758603">
    <property type="component" value="Unassembled WGS sequence"/>
</dbReference>
<feature type="compositionally biased region" description="Polar residues" evidence="1">
    <location>
        <begin position="433"/>
        <end position="452"/>
    </location>
</feature>
<dbReference type="OrthoDB" id="4777762at2759"/>
<dbReference type="EMBL" id="JAGPXC010000001">
    <property type="protein sequence ID" value="KAH6660220.1"/>
    <property type="molecule type" value="Genomic_DNA"/>
</dbReference>
<feature type="region of interest" description="Disordered" evidence="1">
    <location>
        <begin position="512"/>
        <end position="624"/>
    </location>
</feature>
<comment type="caution">
    <text evidence="2">The sequence shown here is derived from an EMBL/GenBank/DDBJ whole genome shotgun (WGS) entry which is preliminary data.</text>
</comment>
<feature type="region of interest" description="Disordered" evidence="1">
    <location>
        <begin position="394"/>
        <end position="497"/>
    </location>
</feature>
<name>A0A9P8UXK6_9PEZI</name>
<feature type="compositionally biased region" description="Basic and acidic residues" evidence="1">
    <location>
        <begin position="720"/>
        <end position="732"/>
    </location>
</feature>
<evidence type="ECO:0000313" key="3">
    <source>
        <dbReference type="Proteomes" id="UP000758603"/>
    </source>
</evidence>
<dbReference type="RefSeq" id="XP_045964351.1">
    <property type="nucleotide sequence ID" value="XM_046096882.1"/>
</dbReference>
<evidence type="ECO:0000256" key="1">
    <source>
        <dbReference type="SAM" id="MobiDB-lite"/>
    </source>
</evidence>
<proteinExistence type="predicted"/>
<sequence length="1209" mass="133553">MQNISSFPQSFSLRTLQHQVLELCTLCTLCGGKSGHTNCNTKHTISQVSTCQAYRSFLPTFPNNPLFKPFAHTQNPSMPDPGGSQKQVVCIGGRWVLSQTQGLPLIEPPGDPEPSRLPRVAGYDSMSNYTSPGQDDSSSLCGTPGGGSGCSTTANGTGHDTISPSSTRRSPDHHDTIPRGQLHDNNDIRLTQSPLDDIIPEHLDSLEHDHEDVDSPEHLARNKDLDDGFQSEDESDSSVRSEGAESYHPSDTEAPNSKVSAAMQKKRCKTQATGKGEIHDVPIRKSARKVQSRKDVPITKTKQTAGSTPPAHVQNFQQGTGANRLSTRNLAQRLYEQRAAQAYDHSEIVPENQVTQPSPPKLTSKRVAKPSFLEATAPVNKSLYNVFMDRSKSAFTSNGSKAPQKESKHPAAQTVLKKHTGADSDDPYDFEESPNTSTKKQSAHHANTVTRTHASRSKPEAQRNSTKGKAAVTGRSKVSKFQAHNVYDPFDIEDPTMDEQEQLPTMTRRQGLVQNMKTDDGPSKPPLRVAKPLEQITSKLKRPLHETTGAPRTAGPHSKKKRSPAITESSSEEAPGPTEQPPIERRNMAKIIPFDRQSSPIKLQKLKKKPNTIEKVSESSNNLNVDGNIAGAGDESAYLSVETGAAPSLGKNTHASPQSHFIEPQEAVAPVLGRLPFRKRGVLPHAAENEKGGNKKPLAQNDVPESLETNTHKRGTHRIAHIDALETKKRNAPDTLQTSARSVEQTAPTLPTAQVNRQLSINDTGSPSLVPDSAENQRHGKRGEAWEKTLKQSCPISQVAENVSSPAENNSAPAQGQMQDLPFANNNHHSRAQLRQVNFVALSSRQIAESQSVHDTCGDIPSNQALHLQPQGHDETRRAAIPRTSYIYNSHSFECNNGANQGRIHDDRDDVFSTERHNPQRQQSLFEGRLKQDSQTRVETGVAGLHPKSNAFAQNLFNRVDLPEVSAEASGYPGDPMVHSTDGHRKHTVKMHPKSYSFSQKLSQREAFEKGDCSSGPYANLGQQIQNHGFRNSHRNTAGGSRQGNILDDRYQLRQNGGVELHRPEKQIPREENIDQAFNVRRWEMAVDDTSRSLIDTMHSVTNSLLRHLFSREQAVKGITKEYKQNGHKIAAKLLLRQKEDINDVTVDFRKDFHRLFTAYDDACKITNGLRDQLLSKRRNLDVISSQKRQRLELVRDCISAARNQLKGM</sequence>
<feature type="compositionally biased region" description="Acidic residues" evidence="1">
    <location>
        <begin position="423"/>
        <end position="432"/>
    </location>
</feature>
<feature type="compositionally biased region" description="Polar residues" evidence="1">
    <location>
        <begin position="154"/>
        <end position="168"/>
    </location>
</feature>
<dbReference type="GeneID" id="70125774"/>
<feature type="region of interest" description="Disordered" evidence="1">
    <location>
        <begin position="105"/>
        <end position="187"/>
    </location>
</feature>
<dbReference type="AlphaFoldDB" id="A0A9P8UXK6"/>
<keyword evidence="3" id="KW-1185">Reference proteome</keyword>
<feature type="compositionally biased region" description="Acidic residues" evidence="1">
    <location>
        <begin position="227"/>
        <end position="236"/>
    </location>
</feature>
<feature type="region of interest" description="Disordered" evidence="1">
    <location>
        <begin position="685"/>
        <end position="782"/>
    </location>
</feature>
<gene>
    <name evidence="2" type="ORF">BKA67DRAFT_44391</name>
</gene>
<evidence type="ECO:0000313" key="2">
    <source>
        <dbReference type="EMBL" id="KAH6660220.1"/>
    </source>
</evidence>
<feature type="compositionally biased region" description="Basic and acidic residues" evidence="1">
    <location>
        <begin position="237"/>
        <end position="251"/>
    </location>
</feature>
<feature type="region of interest" description="Disordered" evidence="1">
    <location>
        <begin position="344"/>
        <end position="364"/>
    </location>
</feature>